<dbReference type="InterPro" id="IPR007684">
    <property type="entry name" value="Znf_Ogr/Delta"/>
</dbReference>
<evidence type="ECO:0000259" key="2">
    <source>
        <dbReference type="Pfam" id="PF04606"/>
    </source>
</evidence>
<dbReference type="RefSeq" id="WP_194977641.1">
    <property type="nucleotide sequence ID" value="NZ_JADMKS010000002.1"/>
</dbReference>
<sequence length="72" mass="8221">MMHCPKCQHSAHARTSRYLSPTTKERYHQCQNINCSCTFKSLETIEDIIVAPGEVKPVPPHPSRMNQGSLWI</sequence>
<gene>
    <name evidence="3" type="ORF">ITX54_05805</name>
</gene>
<reference evidence="3" key="1">
    <citation type="submission" date="2020-11" db="EMBL/GenBank/DDBJ databases">
        <authorList>
            <person name="Lee S.D."/>
        </authorList>
    </citation>
    <scope>NUCLEOTIDE SEQUENCE</scope>
    <source>
        <strain evidence="3">SAP-2</strain>
    </source>
</reference>
<dbReference type="EMBL" id="JADMKS010000002">
    <property type="protein sequence ID" value="MBF6636178.1"/>
    <property type="molecule type" value="Genomic_DNA"/>
</dbReference>
<name>A0AA41BW46_9GAMM</name>
<accession>A0AA41BW46</accession>
<keyword evidence="3" id="KW-0238">DNA-binding</keyword>
<reference evidence="3" key="2">
    <citation type="submission" date="2022-09" db="EMBL/GenBank/DDBJ databases">
        <title>Rouxiella aceris sp. nov., isolated from tree sap and emended description of the genus Rhouxiella.</title>
        <authorList>
            <person name="Kim I.S."/>
        </authorList>
    </citation>
    <scope>NUCLEOTIDE SEQUENCE</scope>
    <source>
        <strain evidence="3">SAP-2</strain>
    </source>
</reference>
<dbReference type="GO" id="GO:0003677">
    <property type="term" value="F:DNA binding"/>
    <property type="evidence" value="ECO:0007669"/>
    <property type="project" value="UniProtKB-KW"/>
</dbReference>
<proteinExistence type="predicted"/>
<dbReference type="Pfam" id="PF04606">
    <property type="entry name" value="Ogr_Delta"/>
    <property type="match status" value="1"/>
</dbReference>
<dbReference type="Proteomes" id="UP000705283">
    <property type="component" value="Unassembled WGS sequence"/>
</dbReference>
<feature type="region of interest" description="Disordered" evidence="1">
    <location>
        <begin position="53"/>
        <end position="72"/>
    </location>
</feature>
<feature type="domain" description="Zinc finger Ogr/Delta-type" evidence="2">
    <location>
        <begin position="3"/>
        <end position="49"/>
    </location>
</feature>
<organism evidence="3 4">
    <name type="scientific">Rouxiella silvae</name>
    <dbReference type="NCBI Taxonomy" id="1646373"/>
    <lineage>
        <taxon>Bacteria</taxon>
        <taxon>Pseudomonadati</taxon>
        <taxon>Pseudomonadota</taxon>
        <taxon>Gammaproteobacteria</taxon>
        <taxon>Enterobacterales</taxon>
        <taxon>Yersiniaceae</taxon>
        <taxon>Rouxiella</taxon>
    </lineage>
</organism>
<dbReference type="NCBIfam" id="NF007241">
    <property type="entry name" value="PRK09678.1"/>
    <property type="match status" value="1"/>
</dbReference>
<dbReference type="AlphaFoldDB" id="A0AA41BW46"/>
<protein>
    <submittedName>
        <fullName evidence="3">DNA-binding transcriptional regulator</fullName>
    </submittedName>
</protein>
<comment type="caution">
    <text evidence="3">The sequence shown here is derived from an EMBL/GenBank/DDBJ whole genome shotgun (WGS) entry which is preliminary data.</text>
</comment>
<evidence type="ECO:0000313" key="3">
    <source>
        <dbReference type="EMBL" id="MBF6636178.1"/>
    </source>
</evidence>
<evidence type="ECO:0000313" key="4">
    <source>
        <dbReference type="Proteomes" id="UP000705283"/>
    </source>
</evidence>
<evidence type="ECO:0000256" key="1">
    <source>
        <dbReference type="SAM" id="MobiDB-lite"/>
    </source>
</evidence>